<dbReference type="RefSeq" id="XP_041195043.1">
    <property type="nucleotide sequence ID" value="XM_041328934.1"/>
</dbReference>
<dbReference type="InterPro" id="IPR005479">
    <property type="entry name" value="CPAse_ATP-bd"/>
</dbReference>
<comment type="caution">
    <text evidence="3">The sequence shown here is derived from an EMBL/GenBank/DDBJ whole genome shotgun (WGS) entry which is preliminary data.</text>
</comment>
<reference evidence="3" key="1">
    <citation type="journal article" date="2020" name="New Phytol.">
        <title>Comparative genomics reveals dynamic genome evolution in host specialist ectomycorrhizal fungi.</title>
        <authorList>
            <person name="Lofgren L.A."/>
            <person name="Nguyen N.H."/>
            <person name="Vilgalys R."/>
            <person name="Ruytinx J."/>
            <person name="Liao H.L."/>
            <person name="Branco S."/>
            <person name="Kuo A."/>
            <person name="LaButti K."/>
            <person name="Lipzen A."/>
            <person name="Andreopoulos W."/>
            <person name="Pangilinan J."/>
            <person name="Riley R."/>
            <person name="Hundley H."/>
            <person name="Na H."/>
            <person name="Barry K."/>
            <person name="Grigoriev I.V."/>
            <person name="Stajich J.E."/>
            <person name="Kennedy P.G."/>
        </authorList>
    </citation>
    <scope>NUCLEOTIDE SEQUENCE</scope>
    <source>
        <strain evidence="3">MN1</strain>
    </source>
</reference>
<proteinExistence type="predicted"/>
<accession>A0A9P7EF49</accession>
<dbReference type="GeneID" id="64622951"/>
<dbReference type="EMBL" id="JABBWG010000009">
    <property type="protein sequence ID" value="KAG1819508.1"/>
    <property type="molecule type" value="Genomic_DNA"/>
</dbReference>
<dbReference type="OrthoDB" id="3266256at2759"/>
<dbReference type="GO" id="GO:0005524">
    <property type="term" value="F:ATP binding"/>
    <property type="evidence" value="ECO:0007669"/>
    <property type="project" value="InterPro"/>
</dbReference>
<evidence type="ECO:0000313" key="4">
    <source>
        <dbReference type="Proteomes" id="UP000807769"/>
    </source>
</evidence>
<gene>
    <name evidence="3" type="ORF">BJ212DRAFT_1049360</name>
</gene>
<evidence type="ECO:0000313" key="3">
    <source>
        <dbReference type="EMBL" id="KAG1819508.1"/>
    </source>
</evidence>
<dbReference type="Pfam" id="PF02786">
    <property type="entry name" value="CPSase_L_D2"/>
    <property type="match status" value="1"/>
</dbReference>
<feature type="compositionally biased region" description="Basic residues" evidence="1">
    <location>
        <begin position="1"/>
        <end position="21"/>
    </location>
</feature>
<keyword evidence="4" id="KW-1185">Reference proteome</keyword>
<dbReference type="SUPFAM" id="SSF56059">
    <property type="entry name" value="Glutathione synthetase ATP-binding domain-like"/>
    <property type="match status" value="1"/>
</dbReference>
<dbReference type="AlphaFoldDB" id="A0A9P7EF49"/>
<name>A0A9P7EF49_9AGAM</name>
<organism evidence="3 4">
    <name type="scientific">Suillus subaureus</name>
    <dbReference type="NCBI Taxonomy" id="48587"/>
    <lineage>
        <taxon>Eukaryota</taxon>
        <taxon>Fungi</taxon>
        <taxon>Dikarya</taxon>
        <taxon>Basidiomycota</taxon>
        <taxon>Agaricomycotina</taxon>
        <taxon>Agaricomycetes</taxon>
        <taxon>Agaricomycetidae</taxon>
        <taxon>Boletales</taxon>
        <taxon>Suillineae</taxon>
        <taxon>Suillaceae</taxon>
        <taxon>Suillus</taxon>
    </lineage>
</organism>
<feature type="domain" description="Carbamoyl phosphate synthase ATP-binding" evidence="2">
    <location>
        <begin position="33"/>
        <end position="61"/>
    </location>
</feature>
<feature type="region of interest" description="Disordered" evidence="1">
    <location>
        <begin position="1"/>
        <end position="31"/>
    </location>
</feature>
<dbReference type="Proteomes" id="UP000807769">
    <property type="component" value="Unassembled WGS sequence"/>
</dbReference>
<dbReference type="Gene3D" id="3.30.470.20">
    <property type="entry name" value="ATP-grasp fold, B domain"/>
    <property type="match status" value="1"/>
</dbReference>
<evidence type="ECO:0000256" key="1">
    <source>
        <dbReference type="SAM" id="MobiDB-lite"/>
    </source>
</evidence>
<protein>
    <recommendedName>
        <fullName evidence="2">Carbamoyl phosphate synthase ATP-binding domain-containing protein</fullName>
    </recommendedName>
</protein>
<sequence length="108" mass="12546">MPPPQKKKKTRKKERKGKKNPPYKGRESRRCSHLQVEHPVIEMITGLDLVEWQLEVAAGNPILLSTLGMIFYLTSGRYYTLIPRNQLMSLPLPSHHSLTTIRAQNWNR</sequence>
<evidence type="ECO:0000259" key="2">
    <source>
        <dbReference type="Pfam" id="PF02786"/>
    </source>
</evidence>